<proteinExistence type="predicted"/>
<evidence type="ECO:0000256" key="8">
    <source>
        <dbReference type="ARBA" id="ARBA00023170"/>
    </source>
</evidence>
<dbReference type="InterPro" id="IPR004117">
    <property type="entry name" value="7tm6_olfct_rcpt"/>
</dbReference>
<dbReference type="GO" id="GO:0004984">
    <property type="term" value="F:olfactory receptor activity"/>
    <property type="evidence" value="ECO:0007669"/>
    <property type="project" value="InterPro"/>
</dbReference>
<feature type="transmembrane region" description="Helical" evidence="10">
    <location>
        <begin position="67"/>
        <end position="88"/>
    </location>
</feature>
<evidence type="ECO:0000256" key="3">
    <source>
        <dbReference type="ARBA" id="ARBA00022606"/>
    </source>
</evidence>
<sequence>MFAGFIMVITAQLSLLNDSLKNLHTFSSHEGKPTVENINEEAMIKNIIKCVHNHQEILKFTKEIESLFTVATFGQFSISVLILCTTLFKLASLEKNNLEFFSLVLYIFVITSEVFIFCYFGNEVITKHNELTNSAYHSEWRNCSKTFRKNLIFFMTRSQKTLRLLAGGYVTLSLETFVAVTNIYYKLF</sequence>
<dbReference type="Pfam" id="PF02949">
    <property type="entry name" value="7tm_6"/>
    <property type="match status" value="1"/>
</dbReference>
<keyword evidence="12" id="KW-1185">Reference proteome</keyword>
<dbReference type="AlphaFoldDB" id="A0A9P0DD17"/>
<reference evidence="11" key="1">
    <citation type="submission" date="2022-01" db="EMBL/GenBank/DDBJ databases">
        <authorList>
            <person name="King R."/>
        </authorList>
    </citation>
    <scope>NUCLEOTIDE SEQUENCE</scope>
</reference>
<protein>
    <submittedName>
        <fullName evidence="11">Uncharacterized protein</fullName>
    </submittedName>
</protein>
<evidence type="ECO:0000256" key="4">
    <source>
        <dbReference type="ARBA" id="ARBA00022692"/>
    </source>
</evidence>
<feature type="transmembrane region" description="Helical" evidence="10">
    <location>
        <begin position="100"/>
        <end position="120"/>
    </location>
</feature>
<keyword evidence="8" id="KW-0675">Receptor</keyword>
<dbReference type="EMBL" id="OV651820">
    <property type="protein sequence ID" value="CAH1114513.1"/>
    <property type="molecule type" value="Genomic_DNA"/>
</dbReference>
<dbReference type="PANTHER" id="PTHR21137:SF35">
    <property type="entry name" value="ODORANT RECEPTOR 19A-RELATED"/>
    <property type="match status" value="1"/>
</dbReference>
<feature type="transmembrane region" description="Helical" evidence="10">
    <location>
        <begin position="164"/>
        <end position="185"/>
    </location>
</feature>
<dbReference type="GO" id="GO:0007165">
    <property type="term" value="P:signal transduction"/>
    <property type="evidence" value="ECO:0007669"/>
    <property type="project" value="UniProtKB-KW"/>
</dbReference>
<evidence type="ECO:0000256" key="5">
    <source>
        <dbReference type="ARBA" id="ARBA00022725"/>
    </source>
</evidence>
<gene>
    <name evidence="11" type="ORF">PSYICH_LOCUS14042</name>
</gene>
<comment type="subcellular location">
    <subcellularLocation>
        <location evidence="1">Cell membrane</location>
        <topology evidence="1">Multi-pass membrane protein</topology>
    </subcellularLocation>
</comment>
<keyword evidence="6 10" id="KW-1133">Transmembrane helix</keyword>
<keyword evidence="4 10" id="KW-0812">Transmembrane</keyword>
<evidence type="ECO:0000256" key="2">
    <source>
        <dbReference type="ARBA" id="ARBA00022475"/>
    </source>
</evidence>
<keyword evidence="3" id="KW-0716">Sensory transduction</keyword>
<keyword evidence="9" id="KW-0807">Transducer</keyword>
<dbReference type="OrthoDB" id="8196465at2759"/>
<dbReference type="Proteomes" id="UP001153636">
    <property type="component" value="Chromosome 8"/>
</dbReference>
<evidence type="ECO:0000256" key="1">
    <source>
        <dbReference type="ARBA" id="ARBA00004651"/>
    </source>
</evidence>
<evidence type="ECO:0000256" key="10">
    <source>
        <dbReference type="SAM" id="Phobius"/>
    </source>
</evidence>
<evidence type="ECO:0000313" key="11">
    <source>
        <dbReference type="EMBL" id="CAH1114513.1"/>
    </source>
</evidence>
<accession>A0A9P0DD17</accession>
<name>A0A9P0DD17_9CUCU</name>
<dbReference type="GO" id="GO:0005886">
    <property type="term" value="C:plasma membrane"/>
    <property type="evidence" value="ECO:0007669"/>
    <property type="project" value="UniProtKB-SubCell"/>
</dbReference>
<organism evidence="11 12">
    <name type="scientific">Psylliodes chrysocephalus</name>
    <dbReference type="NCBI Taxonomy" id="3402493"/>
    <lineage>
        <taxon>Eukaryota</taxon>
        <taxon>Metazoa</taxon>
        <taxon>Ecdysozoa</taxon>
        <taxon>Arthropoda</taxon>
        <taxon>Hexapoda</taxon>
        <taxon>Insecta</taxon>
        <taxon>Pterygota</taxon>
        <taxon>Neoptera</taxon>
        <taxon>Endopterygota</taxon>
        <taxon>Coleoptera</taxon>
        <taxon>Polyphaga</taxon>
        <taxon>Cucujiformia</taxon>
        <taxon>Chrysomeloidea</taxon>
        <taxon>Chrysomelidae</taxon>
        <taxon>Galerucinae</taxon>
        <taxon>Alticini</taxon>
        <taxon>Psylliodes</taxon>
    </lineage>
</organism>
<evidence type="ECO:0000313" key="12">
    <source>
        <dbReference type="Proteomes" id="UP001153636"/>
    </source>
</evidence>
<evidence type="ECO:0000256" key="7">
    <source>
        <dbReference type="ARBA" id="ARBA00023136"/>
    </source>
</evidence>
<keyword evidence="2" id="KW-1003">Cell membrane</keyword>
<evidence type="ECO:0000256" key="9">
    <source>
        <dbReference type="ARBA" id="ARBA00023224"/>
    </source>
</evidence>
<dbReference type="PANTHER" id="PTHR21137">
    <property type="entry name" value="ODORANT RECEPTOR"/>
    <property type="match status" value="1"/>
</dbReference>
<evidence type="ECO:0000256" key="6">
    <source>
        <dbReference type="ARBA" id="ARBA00022989"/>
    </source>
</evidence>
<keyword evidence="5" id="KW-0552">Olfaction</keyword>
<dbReference type="GO" id="GO:0005549">
    <property type="term" value="F:odorant binding"/>
    <property type="evidence" value="ECO:0007669"/>
    <property type="project" value="InterPro"/>
</dbReference>
<keyword evidence="7 10" id="KW-0472">Membrane</keyword>